<comment type="caution">
    <text evidence="3">The sequence shown here is derived from an EMBL/GenBank/DDBJ whole genome shotgun (WGS) entry which is preliminary data.</text>
</comment>
<dbReference type="RefSeq" id="WP_107552924.1">
    <property type="nucleotide sequence ID" value="NZ_PZEV01000001.1"/>
</dbReference>
<keyword evidence="2" id="KW-1133">Transmembrane helix</keyword>
<gene>
    <name evidence="3" type="ORF">BU085_00175</name>
</gene>
<keyword evidence="2" id="KW-0812">Transmembrane</keyword>
<accession>A0A2T4Q3U7</accession>
<feature type="region of interest" description="Disordered" evidence="1">
    <location>
        <begin position="33"/>
        <end position="78"/>
    </location>
</feature>
<feature type="transmembrane region" description="Helical" evidence="2">
    <location>
        <begin position="231"/>
        <end position="253"/>
    </location>
</feature>
<feature type="transmembrane region" description="Helical" evidence="2">
    <location>
        <begin position="203"/>
        <end position="225"/>
    </location>
</feature>
<feature type="transmembrane region" description="Helical" evidence="2">
    <location>
        <begin position="131"/>
        <end position="155"/>
    </location>
</feature>
<reference evidence="3 4" key="1">
    <citation type="journal article" date="2016" name="Front. Microbiol.">
        <title>Comprehensive Phylogenetic Analysis of Bovine Non-aureus Staphylococci Species Based on Whole-Genome Sequencing.</title>
        <authorList>
            <person name="Naushad S."/>
            <person name="Barkema H.W."/>
            <person name="Luby C."/>
            <person name="Condas L.A."/>
            <person name="Nobrega D.B."/>
            <person name="Carson D.A."/>
            <person name="De Buck J."/>
        </authorList>
    </citation>
    <scope>NUCLEOTIDE SEQUENCE [LARGE SCALE GENOMIC DNA]</scope>
    <source>
        <strain evidence="3 4">SNUC 2993</strain>
    </source>
</reference>
<feature type="transmembrane region" description="Helical" evidence="2">
    <location>
        <begin position="167"/>
        <end position="191"/>
    </location>
</feature>
<protein>
    <submittedName>
        <fullName evidence="3">Zinc ribbon domain-containing protein</fullName>
    </submittedName>
</protein>
<evidence type="ECO:0000256" key="1">
    <source>
        <dbReference type="SAM" id="MobiDB-lite"/>
    </source>
</evidence>
<evidence type="ECO:0000313" key="4">
    <source>
        <dbReference type="Proteomes" id="UP000240717"/>
    </source>
</evidence>
<evidence type="ECO:0000256" key="2">
    <source>
        <dbReference type="SAM" id="Phobius"/>
    </source>
</evidence>
<dbReference type="Proteomes" id="UP000240717">
    <property type="component" value="Unassembled WGS sequence"/>
</dbReference>
<proteinExistence type="predicted"/>
<sequence>MKCPNCGQNYQQEDQCCGHCGYKLTRQNDHTTTSTTASTIKETQQHSTKTNDDNVKSRRDNENFKQGTTSHQTKRKLSTLGENDAHFEEVMKDKTASFEHKMKDLTDESKQFFNHVFKSSDQSDVIYSYRLLVTLICAGLLLSTLLIIILASDIFLLFPESSPFKAIFYMLMIILGSLALLVTILYCIVKYTLTTTIEFHKVFSDYVVINTFSVLALLIGLVLAILSIFKLALIIMLLAFVLLYIISPTYMLVKYSGIYPTKFASIYGIIIYQFVLMVIVYLLGHMIIQLLINDYLMKLFGSGFSGLL</sequence>
<keyword evidence="2" id="KW-0472">Membrane</keyword>
<feature type="transmembrane region" description="Helical" evidence="2">
    <location>
        <begin position="265"/>
        <end position="292"/>
    </location>
</feature>
<organism evidence="3 4">
    <name type="scientific">Staphylococcus warneri</name>
    <dbReference type="NCBI Taxonomy" id="1292"/>
    <lineage>
        <taxon>Bacteria</taxon>
        <taxon>Bacillati</taxon>
        <taxon>Bacillota</taxon>
        <taxon>Bacilli</taxon>
        <taxon>Bacillales</taxon>
        <taxon>Staphylococcaceae</taxon>
        <taxon>Staphylococcus</taxon>
    </lineage>
</organism>
<dbReference type="STRING" id="1194526.A284_01535"/>
<name>A0A2T4Q3U7_STAWA</name>
<feature type="compositionally biased region" description="Basic and acidic residues" evidence="1">
    <location>
        <begin position="49"/>
        <end position="63"/>
    </location>
</feature>
<evidence type="ECO:0000313" key="3">
    <source>
        <dbReference type="EMBL" id="PTI52669.1"/>
    </source>
</evidence>
<dbReference type="EMBL" id="PZEV01000001">
    <property type="protein sequence ID" value="PTI52669.1"/>
    <property type="molecule type" value="Genomic_DNA"/>
</dbReference>
<dbReference type="AlphaFoldDB" id="A0A2T4Q3U7"/>